<evidence type="ECO:0000256" key="2">
    <source>
        <dbReference type="ARBA" id="ARBA00023315"/>
    </source>
</evidence>
<sequence length="193" mass="20170">MSLSFVLDPPLTDALRADIVALWTDVTNAGGAVGFVAPVTRDQVRPVAEAALAGVAAGPDRLLVGVDDGRVVAVLFLADNRFPLKAHWRVLKRVMVDPASQGRGYGGALMREAAAVATRLGLAGLQVTVRDGHGLDRFYRGLGFREVGRVPGALRIGPGDDRDELFMWLDLPQPQEAASTAGSAAASATSADG</sequence>
<evidence type="ECO:0000313" key="4">
    <source>
        <dbReference type="EMBL" id="GIE52419.1"/>
    </source>
</evidence>
<accession>A0A919JT07</accession>
<dbReference type="InterPro" id="IPR050832">
    <property type="entry name" value="Bact_Acetyltransf"/>
</dbReference>
<dbReference type="PROSITE" id="PS51186">
    <property type="entry name" value="GNAT"/>
    <property type="match status" value="1"/>
</dbReference>
<dbReference type="GO" id="GO:0016747">
    <property type="term" value="F:acyltransferase activity, transferring groups other than amino-acyl groups"/>
    <property type="evidence" value="ECO:0007669"/>
    <property type="project" value="InterPro"/>
</dbReference>
<dbReference type="InterPro" id="IPR000182">
    <property type="entry name" value="GNAT_dom"/>
</dbReference>
<keyword evidence="1" id="KW-0808">Transferase</keyword>
<dbReference type="PANTHER" id="PTHR43877">
    <property type="entry name" value="AMINOALKYLPHOSPHONATE N-ACETYLTRANSFERASE-RELATED-RELATED"/>
    <property type="match status" value="1"/>
</dbReference>
<dbReference type="EMBL" id="BOMQ01000069">
    <property type="protein sequence ID" value="GIE52419.1"/>
    <property type="molecule type" value="Genomic_DNA"/>
</dbReference>
<evidence type="ECO:0000313" key="5">
    <source>
        <dbReference type="Proteomes" id="UP000647172"/>
    </source>
</evidence>
<reference evidence="4" key="1">
    <citation type="submission" date="2021-01" db="EMBL/GenBank/DDBJ databases">
        <title>Whole genome shotgun sequence of Actinoplanes nipponensis NBRC 14063.</title>
        <authorList>
            <person name="Komaki H."/>
            <person name="Tamura T."/>
        </authorList>
    </citation>
    <scope>NUCLEOTIDE SEQUENCE</scope>
    <source>
        <strain evidence="4">NBRC 14063</strain>
    </source>
</reference>
<gene>
    <name evidence="4" type="ORF">Ani05nite_59530</name>
</gene>
<dbReference type="AlphaFoldDB" id="A0A919JT07"/>
<dbReference type="CDD" id="cd04301">
    <property type="entry name" value="NAT_SF"/>
    <property type="match status" value="1"/>
</dbReference>
<dbReference type="InterPro" id="IPR016181">
    <property type="entry name" value="Acyl_CoA_acyltransferase"/>
</dbReference>
<evidence type="ECO:0000256" key="1">
    <source>
        <dbReference type="ARBA" id="ARBA00022679"/>
    </source>
</evidence>
<dbReference type="Pfam" id="PF00583">
    <property type="entry name" value="Acetyltransf_1"/>
    <property type="match status" value="1"/>
</dbReference>
<name>A0A919JT07_9ACTN</name>
<dbReference type="PANTHER" id="PTHR43877:SF2">
    <property type="entry name" value="AMINOALKYLPHOSPHONATE N-ACETYLTRANSFERASE-RELATED"/>
    <property type="match status" value="1"/>
</dbReference>
<keyword evidence="5" id="KW-1185">Reference proteome</keyword>
<comment type="caution">
    <text evidence="4">The sequence shown here is derived from an EMBL/GenBank/DDBJ whole genome shotgun (WGS) entry which is preliminary data.</text>
</comment>
<organism evidence="4 5">
    <name type="scientific">Actinoplanes nipponensis</name>
    <dbReference type="NCBI Taxonomy" id="135950"/>
    <lineage>
        <taxon>Bacteria</taxon>
        <taxon>Bacillati</taxon>
        <taxon>Actinomycetota</taxon>
        <taxon>Actinomycetes</taxon>
        <taxon>Micromonosporales</taxon>
        <taxon>Micromonosporaceae</taxon>
        <taxon>Actinoplanes</taxon>
    </lineage>
</organism>
<proteinExistence type="predicted"/>
<dbReference type="Gene3D" id="3.40.630.30">
    <property type="match status" value="1"/>
</dbReference>
<dbReference type="SUPFAM" id="SSF55729">
    <property type="entry name" value="Acyl-CoA N-acyltransferases (Nat)"/>
    <property type="match status" value="1"/>
</dbReference>
<feature type="domain" description="N-acetyltransferase" evidence="3">
    <location>
        <begin position="6"/>
        <end position="172"/>
    </location>
</feature>
<dbReference type="Proteomes" id="UP000647172">
    <property type="component" value="Unassembled WGS sequence"/>
</dbReference>
<evidence type="ECO:0000259" key="3">
    <source>
        <dbReference type="PROSITE" id="PS51186"/>
    </source>
</evidence>
<dbReference type="RefSeq" id="WP_203773856.1">
    <property type="nucleotide sequence ID" value="NZ_BAAAYJ010000060.1"/>
</dbReference>
<keyword evidence="2" id="KW-0012">Acyltransferase</keyword>
<protein>
    <submittedName>
        <fullName evidence="4">N-acetyltransferase</fullName>
    </submittedName>
</protein>